<dbReference type="AlphaFoldDB" id="A0A291QPZ8"/>
<organism evidence="1 2">
    <name type="scientific">Chitinophaga caeni</name>
    <dbReference type="NCBI Taxonomy" id="2029983"/>
    <lineage>
        <taxon>Bacteria</taxon>
        <taxon>Pseudomonadati</taxon>
        <taxon>Bacteroidota</taxon>
        <taxon>Chitinophagia</taxon>
        <taxon>Chitinophagales</taxon>
        <taxon>Chitinophagaceae</taxon>
        <taxon>Chitinophaga</taxon>
    </lineage>
</organism>
<protein>
    <submittedName>
        <fullName evidence="1">DUF5007 domain-containing protein</fullName>
    </submittedName>
</protein>
<dbReference type="RefSeq" id="WP_098192314.1">
    <property type="nucleotide sequence ID" value="NZ_CP023777.1"/>
</dbReference>
<proteinExistence type="predicted"/>
<accession>A0A291QPZ8</accession>
<name>A0A291QPZ8_9BACT</name>
<dbReference type="InterPro" id="IPR032173">
    <property type="entry name" value="DUF5007"/>
</dbReference>
<evidence type="ECO:0000313" key="2">
    <source>
        <dbReference type="Proteomes" id="UP000220133"/>
    </source>
</evidence>
<dbReference type="OrthoDB" id="737630at2"/>
<evidence type="ECO:0000313" key="1">
    <source>
        <dbReference type="EMBL" id="ATL45924.1"/>
    </source>
</evidence>
<gene>
    <name evidence="1" type="ORF">COR50_01405</name>
</gene>
<dbReference type="PROSITE" id="PS51257">
    <property type="entry name" value="PROKAR_LIPOPROTEIN"/>
    <property type="match status" value="1"/>
</dbReference>
<sequence length="348" mass="40219">MKSLYKYLMLVALVVSITVGCIKLPADVDFFSRGANYSVTTYEPVLGRSSIMPEDEYGSIFNADNSTYPLTFKITNIRTAKGDSADVFKLTFPVKVWKTPYTGLEKTREELESKREIEYHKLFEVREHSGHFIFWRPETLEYLNQVKMQPDPGYLFDVEVSNSGGSKSFKNLELKPMRPRAYEPSDIDPITGNTLGYIVPTSVSNMKMEGEDASYLSNYNVRVLFYKDQASKGNTLSFEFRDTAYQPIDPLKFERTKWNDLLHHFGEPVFTPVDVKYEVPYPIPCAIRNTQYTNLLGNMAKVSFSYDRINQGTFVESAFLDFNFAIYEPGDWKIVFWFKDFNPDFEDN</sequence>
<reference evidence="1 2" key="1">
    <citation type="submission" date="2017-10" db="EMBL/GenBank/DDBJ databases">
        <title>Paenichitinophaga pekingensis gen. nov., sp. nov., isolated from activated sludge.</title>
        <authorList>
            <person name="Jin D."/>
            <person name="Kong X."/>
            <person name="Deng Y."/>
            <person name="Bai Z."/>
        </authorList>
    </citation>
    <scope>NUCLEOTIDE SEQUENCE [LARGE SCALE GENOMIC DNA]</scope>
    <source>
        <strain evidence="1 2">13</strain>
    </source>
</reference>
<dbReference type="EMBL" id="CP023777">
    <property type="protein sequence ID" value="ATL45924.1"/>
    <property type="molecule type" value="Genomic_DNA"/>
</dbReference>
<dbReference type="Proteomes" id="UP000220133">
    <property type="component" value="Chromosome"/>
</dbReference>
<dbReference type="KEGG" id="cbae:COR50_01405"/>
<keyword evidence="2" id="KW-1185">Reference proteome</keyword>
<dbReference type="Pfam" id="PF16398">
    <property type="entry name" value="DUF5007"/>
    <property type="match status" value="1"/>
</dbReference>